<comment type="caution">
    <text evidence="3">The sequence shown here is derived from an EMBL/GenBank/DDBJ whole genome shotgun (WGS) entry which is preliminary data.</text>
</comment>
<evidence type="ECO:0008006" key="5">
    <source>
        <dbReference type="Google" id="ProtNLM"/>
    </source>
</evidence>
<evidence type="ECO:0000259" key="1">
    <source>
        <dbReference type="Pfam" id="PF13173"/>
    </source>
</evidence>
<organism evidence="3 4">
    <name type="scientific">Rhodoferax antarcticus ANT.BR</name>
    <dbReference type="NCBI Taxonomy" id="1111071"/>
    <lineage>
        <taxon>Bacteria</taxon>
        <taxon>Pseudomonadati</taxon>
        <taxon>Pseudomonadota</taxon>
        <taxon>Betaproteobacteria</taxon>
        <taxon>Burkholderiales</taxon>
        <taxon>Comamonadaceae</taxon>
        <taxon>Rhodoferax</taxon>
    </lineage>
</organism>
<dbReference type="EMBL" id="MSYM01000007">
    <property type="protein sequence ID" value="OLP07702.1"/>
    <property type="molecule type" value="Genomic_DNA"/>
</dbReference>
<dbReference type="PANTHER" id="PTHR43566:SF2">
    <property type="entry name" value="DUF4143 DOMAIN-CONTAINING PROTEIN"/>
    <property type="match status" value="1"/>
</dbReference>
<dbReference type="Proteomes" id="UP000185911">
    <property type="component" value="Unassembled WGS sequence"/>
</dbReference>
<dbReference type="PANTHER" id="PTHR43566">
    <property type="entry name" value="CONSERVED PROTEIN"/>
    <property type="match status" value="1"/>
</dbReference>
<feature type="domain" description="AAA" evidence="1">
    <location>
        <begin position="19"/>
        <end position="135"/>
    </location>
</feature>
<gene>
    <name evidence="3" type="ORF">BLL52_0798</name>
</gene>
<protein>
    <recommendedName>
        <fullName evidence="5">AAA family ATPase</fullName>
    </recommendedName>
</protein>
<evidence type="ECO:0000259" key="2">
    <source>
        <dbReference type="Pfam" id="PF13635"/>
    </source>
</evidence>
<dbReference type="STRING" id="81479.RA876_17945"/>
<feature type="domain" description="DUF4143" evidence="2">
    <location>
        <begin position="178"/>
        <end position="337"/>
    </location>
</feature>
<dbReference type="Pfam" id="PF13635">
    <property type="entry name" value="DUF4143"/>
    <property type="match status" value="1"/>
</dbReference>
<dbReference type="Pfam" id="PF13173">
    <property type="entry name" value="AAA_14"/>
    <property type="match status" value="1"/>
</dbReference>
<dbReference type="InterPro" id="IPR027417">
    <property type="entry name" value="P-loop_NTPase"/>
</dbReference>
<dbReference type="InterPro" id="IPR025420">
    <property type="entry name" value="DUF4143"/>
</dbReference>
<dbReference type="InterPro" id="IPR041682">
    <property type="entry name" value="AAA_14"/>
</dbReference>
<accession>A0A1Q8YI88</accession>
<dbReference type="SUPFAM" id="SSF52540">
    <property type="entry name" value="P-loop containing nucleoside triphosphate hydrolases"/>
    <property type="match status" value="1"/>
</dbReference>
<proteinExistence type="predicted"/>
<evidence type="ECO:0000313" key="4">
    <source>
        <dbReference type="Proteomes" id="UP000185911"/>
    </source>
</evidence>
<sequence>MNSYPRDLTSTLHRLAGQFPVIGLTGPRQSGKTTLAKQLFADKPYVSLEDPGELGFAQTDARGFLRRFEGGAVFDEAQRWPQLFSYLQGMVDALRTPGRFVLTGSQQFDLMAGISQSLAGRIGLARLLPLAASELGTAHMQDLPQHLWRGGYPALWQQPTTPAQANDWFASYIVTYIERDVRQLLKVQDLSAFQRFVRLCAGHTGCLLNLASLAADAGISHPTARQWLSVLESSELVYLLPPYHRNFGKRLVKTPKLYFTDSGLASWLLGVREPEQLWLHPLRGALFESWVMGEFRKYRLNQGQPAEMYFWRDNNGLEADLVFETPVGLQCVEIKSGQTLTPDLVRAGKQANRFVTEPSPEPWLIHGGTDNYTREGVRCISWQRLGHPQVHESIPF</sequence>
<name>A0A1Q8YI88_9BURK</name>
<keyword evidence="4" id="KW-1185">Reference proteome</keyword>
<evidence type="ECO:0000313" key="3">
    <source>
        <dbReference type="EMBL" id="OLP07702.1"/>
    </source>
</evidence>
<reference evidence="3 4" key="1">
    <citation type="submission" date="2017-01" db="EMBL/GenBank/DDBJ databases">
        <title>Genome sequence of Rhodoferax antarcticus ANT.BR, a psychrophilic purple nonsulfur bacterium from an Antarctic microbial mat.</title>
        <authorList>
            <person name="Baker J."/>
            <person name="Riester C."/>
            <person name="Skinner B."/>
            <person name="Newell A."/>
            <person name="Swingley W."/>
            <person name="Madigan M."/>
            <person name="Jung D."/>
            <person name="Asao M."/>
            <person name="Chen M."/>
            <person name="Loughlin P."/>
            <person name="Pan H."/>
            <person name="Lin S."/>
            <person name="Li N."/>
            <person name="Shaw J."/>
            <person name="Prado M."/>
            <person name="Sherman C."/>
            <person name="Li X."/>
            <person name="Tang J."/>
            <person name="Blankenship R."/>
            <person name="Zhao T."/>
            <person name="Touchman J."/>
            <person name="Sattley M."/>
        </authorList>
    </citation>
    <scope>NUCLEOTIDE SEQUENCE [LARGE SCALE GENOMIC DNA]</scope>
    <source>
        <strain evidence="3 4">ANT.BR</strain>
    </source>
</reference>
<dbReference type="AlphaFoldDB" id="A0A1Q8YI88"/>